<dbReference type="Proteomes" id="UP000659697">
    <property type="component" value="Unassembled WGS sequence"/>
</dbReference>
<accession>A0ABQ3KVI0</accession>
<dbReference type="SUPFAM" id="SSF161084">
    <property type="entry name" value="MAPEG domain-like"/>
    <property type="match status" value="1"/>
</dbReference>
<organism evidence="6 7">
    <name type="scientific">Alishewanella longhuensis</name>
    <dbReference type="NCBI Taxonomy" id="1091037"/>
    <lineage>
        <taxon>Bacteria</taxon>
        <taxon>Pseudomonadati</taxon>
        <taxon>Pseudomonadota</taxon>
        <taxon>Gammaproteobacteria</taxon>
        <taxon>Alteromonadales</taxon>
        <taxon>Alteromonadaceae</taxon>
        <taxon>Alishewanella</taxon>
    </lineage>
</organism>
<comment type="caution">
    <text evidence="6">The sequence shown here is derived from an EMBL/GenBank/DDBJ whole genome shotgun (WGS) entry which is preliminary data.</text>
</comment>
<sequence length="130" mass="14108">MITGIYAALLALLFIILSLAVITKRRQLQVALGSGGHSALERAIRVHANFAEYTPIALILLFLAETNGLAAPWLHVLGSMLVLGRLSHAYGVSQTKEPLQFRVWGMLLTFGVLTLSALAILVLVLVRSVY</sequence>
<reference evidence="7" key="1">
    <citation type="journal article" date="2019" name="Int. J. Syst. Evol. Microbiol.">
        <title>The Global Catalogue of Microorganisms (GCM) 10K type strain sequencing project: providing services to taxonomists for standard genome sequencing and annotation.</title>
        <authorList>
            <consortium name="The Broad Institute Genomics Platform"/>
            <consortium name="The Broad Institute Genome Sequencing Center for Infectious Disease"/>
            <person name="Wu L."/>
            <person name="Ma J."/>
        </authorList>
    </citation>
    <scope>NUCLEOTIDE SEQUENCE [LARGE SCALE GENOMIC DNA]</scope>
    <source>
        <strain evidence="7">CGMCC 1.7003</strain>
    </source>
</reference>
<dbReference type="PANTHER" id="PTHR35814">
    <property type="match status" value="1"/>
</dbReference>
<keyword evidence="7" id="KW-1185">Reference proteome</keyword>
<dbReference type="InterPro" id="IPR023352">
    <property type="entry name" value="MAPEG-like_dom_sf"/>
</dbReference>
<gene>
    <name evidence="6" type="ORF">GCM10010919_03350</name>
</gene>
<protein>
    <submittedName>
        <fullName evidence="6">Glutathione S-transferase</fullName>
    </submittedName>
</protein>
<dbReference type="Pfam" id="PF01124">
    <property type="entry name" value="MAPEG"/>
    <property type="match status" value="1"/>
</dbReference>
<comment type="subcellular location">
    <subcellularLocation>
        <location evidence="1">Membrane</location>
    </subcellularLocation>
</comment>
<evidence type="ECO:0000256" key="2">
    <source>
        <dbReference type="ARBA" id="ARBA00022692"/>
    </source>
</evidence>
<evidence type="ECO:0000256" key="3">
    <source>
        <dbReference type="ARBA" id="ARBA00022989"/>
    </source>
</evidence>
<proteinExistence type="predicted"/>
<evidence type="ECO:0000256" key="5">
    <source>
        <dbReference type="SAM" id="Phobius"/>
    </source>
</evidence>
<evidence type="ECO:0000256" key="4">
    <source>
        <dbReference type="ARBA" id="ARBA00023136"/>
    </source>
</evidence>
<dbReference type="RefSeq" id="WP_189429475.1">
    <property type="nucleotide sequence ID" value="NZ_BNAO01000001.1"/>
</dbReference>
<dbReference type="EMBL" id="BNAO01000001">
    <property type="protein sequence ID" value="GHG60145.1"/>
    <property type="molecule type" value="Genomic_DNA"/>
</dbReference>
<keyword evidence="3 5" id="KW-1133">Transmembrane helix</keyword>
<evidence type="ECO:0000313" key="6">
    <source>
        <dbReference type="EMBL" id="GHG60145.1"/>
    </source>
</evidence>
<dbReference type="PANTHER" id="PTHR35814:SF1">
    <property type="entry name" value="GLUTATHIONE S-TRANSFERASE-RELATED"/>
    <property type="match status" value="1"/>
</dbReference>
<evidence type="ECO:0000256" key="1">
    <source>
        <dbReference type="ARBA" id="ARBA00004370"/>
    </source>
</evidence>
<keyword evidence="4 5" id="KW-0472">Membrane</keyword>
<feature type="transmembrane region" description="Helical" evidence="5">
    <location>
        <begin position="103"/>
        <end position="126"/>
    </location>
</feature>
<name>A0ABQ3KVI0_9ALTE</name>
<evidence type="ECO:0000313" key="7">
    <source>
        <dbReference type="Proteomes" id="UP000659697"/>
    </source>
</evidence>
<dbReference type="InterPro" id="IPR001129">
    <property type="entry name" value="Membr-assoc_MAPEG"/>
</dbReference>
<feature type="transmembrane region" description="Helical" evidence="5">
    <location>
        <begin position="6"/>
        <end position="23"/>
    </location>
</feature>
<keyword evidence="2 5" id="KW-0812">Transmembrane</keyword>
<dbReference type="Gene3D" id="1.20.120.550">
    <property type="entry name" value="Membrane associated eicosanoid/glutathione metabolism-like domain"/>
    <property type="match status" value="1"/>
</dbReference>